<dbReference type="SUPFAM" id="SSF82185">
    <property type="entry name" value="Histone H3 K4-specific methyltransferase SET7/9 N-terminal domain"/>
    <property type="match status" value="1"/>
</dbReference>
<accession>A0A5E7F3I1</accession>
<sequence length="661" mass="68865">MSAGVSADTTRDGPFMRLLAHSHVNRVGRLVWLCSAYLLLSGCVGGTVAKIPTNIPDGIATHRFQSGNSAFEYTGHWRNSGLDGTGSGRDFDAAGQLTASCKGEFSSAPGGISARGQGEIYRANGTVIYRGVILSSLIGGMGCMPGPKGTYVSPAGWTLKGESFQLISQATGVYMTPGPCTLGDPQGNTWTGVCNLPRTSKHATIQQDAYKHWLPELEVYPTQIRFTSGGIVNFTLANGPGVMRYANGEQVEGNFDLGQLEDGLVRVTSADGKVSQAMAQNGKLGPRHVAGSQLAEAKPCGFPGWRIVSGRCEQNSWSGDVDAYDATGMERITGPFIKGAPGGTVTWSRLDSGLQVRGKMVANNGGLGFTQGQVSVAGVQAYEGEMSGFAPNGNGICTVNGSLERCEFINGERVDALYKTRVENDRLRNEIAANQQQKTEQQAQQQAAARRQAQAQAAAEEDSGDMFGKVMAIGIGAGAVSSVSGVSSTIRNQMITGMAADILTDGKADGIATAQRNLGVQSSAGSMQPVLSTLSGATMSNNGTLKGSSAVASNAGGDASTATLQNIAGMGSTAGHAERSQKLDDIVAKVAADSGLKTRKATYQCAPGDPVQSVTVPYKTEACAAAKKNWFSVYACNDVEHMNAANQQCIQGCGNANCDEQ</sequence>
<gene>
    <name evidence="2" type="ORF">PS691_05164</name>
</gene>
<evidence type="ECO:0000313" key="2">
    <source>
        <dbReference type="EMBL" id="VVO33921.1"/>
    </source>
</evidence>
<proteinExistence type="predicted"/>
<dbReference type="EMBL" id="CABVHQ010000080">
    <property type="protein sequence ID" value="VVO33921.1"/>
    <property type="molecule type" value="Genomic_DNA"/>
</dbReference>
<organism evidence="2 3">
    <name type="scientific">Pseudomonas fluorescens</name>
    <dbReference type="NCBI Taxonomy" id="294"/>
    <lineage>
        <taxon>Bacteria</taxon>
        <taxon>Pseudomonadati</taxon>
        <taxon>Pseudomonadota</taxon>
        <taxon>Gammaproteobacteria</taxon>
        <taxon>Pseudomonadales</taxon>
        <taxon>Pseudomonadaceae</taxon>
        <taxon>Pseudomonas</taxon>
    </lineage>
</organism>
<dbReference type="Proteomes" id="UP000337909">
    <property type="component" value="Unassembled WGS sequence"/>
</dbReference>
<feature type="region of interest" description="Disordered" evidence="1">
    <location>
        <begin position="434"/>
        <end position="461"/>
    </location>
</feature>
<dbReference type="AlphaFoldDB" id="A0A5E7F3I1"/>
<protein>
    <submittedName>
        <fullName evidence="2">Uncharacterized protein</fullName>
    </submittedName>
</protein>
<evidence type="ECO:0000313" key="3">
    <source>
        <dbReference type="Proteomes" id="UP000337909"/>
    </source>
</evidence>
<evidence type="ECO:0000256" key="1">
    <source>
        <dbReference type="SAM" id="MobiDB-lite"/>
    </source>
</evidence>
<name>A0A5E7F3I1_PSEFL</name>
<dbReference type="RefSeq" id="WP_150644974.1">
    <property type="nucleotide sequence ID" value="NZ_CABVHQ010000080.1"/>
</dbReference>
<feature type="compositionally biased region" description="Low complexity" evidence="1">
    <location>
        <begin position="434"/>
        <end position="458"/>
    </location>
</feature>
<reference evidence="2 3" key="1">
    <citation type="submission" date="2019-09" db="EMBL/GenBank/DDBJ databases">
        <authorList>
            <person name="Chandra G."/>
            <person name="Truman W A."/>
        </authorList>
    </citation>
    <scope>NUCLEOTIDE SEQUENCE [LARGE SCALE GENOMIC DNA]</scope>
    <source>
        <strain evidence="2">PS691</strain>
    </source>
</reference>
<dbReference type="OrthoDB" id="6768278at2"/>